<sequence length="76" mass="8209">MKKAILAISVVLIAGCTSQSEQNPEPGLSNPASIYCIKQGGKLSIVNSGNGEVGYCNLPNKERVEEWELYRRNGGK</sequence>
<dbReference type="RefSeq" id="WP_258988392.1">
    <property type="nucleotide sequence ID" value="NZ_JALIGE010000073.1"/>
</dbReference>
<evidence type="ECO:0000313" key="2">
    <source>
        <dbReference type="Proteomes" id="UP001205357"/>
    </source>
</evidence>
<dbReference type="InterPro" id="IPR005590">
    <property type="entry name" value="DUF333"/>
</dbReference>
<organism evidence="1 2">
    <name type="scientific">Scandinavium hiltneri</name>
    <dbReference type="NCBI Taxonomy" id="2926519"/>
    <lineage>
        <taxon>Bacteria</taxon>
        <taxon>Pseudomonadati</taxon>
        <taxon>Pseudomonadota</taxon>
        <taxon>Gammaproteobacteria</taxon>
        <taxon>Enterobacterales</taxon>
        <taxon>Enterobacteriaceae</taxon>
        <taxon>Scandinavium</taxon>
    </lineage>
</organism>
<proteinExistence type="predicted"/>
<dbReference type="EMBL" id="JALIGE010000073">
    <property type="protein sequence ID" value="MCS2161784.1"/>
    <property type="molecule type" value="Genomic_DNA"/>
</dbReference>
<reference evidence="1 2" key="1">
    <citation type="submission" date="2022-04" db="EMBL/GenBank/DDBJ databases">
        <title>Proposal of a three novel species of Scandinavium, Scandinavium hiltneri, Scandinavium manionii, Scandinavium tedordense.</title>
        <authorList>
            <person name="Maddock D.W."/>
            <person name="Brady C.L."/>
            <person name="Denman S."/>
            <person name="Arnold D."/>
        </authorList>
    </citation>
    <scope>NUCLEOTIDE SEQUENCE [LARGE SCALE GENOMIC DNA]</scope>
    <source>
        <strain evidence="1 2">H11S7</strain>
    </source>
</reference>
<comment type="caution">
    <text evidence="1">The sequence shown here is derived from an EMBL/GenBank/DDBJ whole genome shotgun (WGS) entry which is preliminary data.</text>
</comment>
<dbReference type="Pfam" id="PF03891">
    <property type="entry name" value="DUF333"/>
    <property type="match status" value="1"/>
</dbReference>
<protein>
    <submittedName>
        <fullName evidence="1">DUF333 domain-containing protein</fullName>
    </submittedName>
</protein>
<dbReference type="PANTHER" id="PTHR38008">
    <property type="entry name" value="HEMOLYSIN-RELATED"/>
    <property type="match status" value="1"/>
</dbReference>
<evidence type="ECO:0000313" key="1">
    <source>
        <dbReference type="EMBL" id="MCS2161784.1"/>
    </source>
</evidence>
<name>A0ABT2E1L8_9ENTR</name>
<accession>A0ABT2E1L8</accession>
<dbReference type="PANTHER" id="PTHR38008:SF2">
    <property type="entry name" value="HEMOLYSIN"/>
    <property type="match status" value="1"/>
</dbReference>
<dbReference type="PROSITE" id="PS51257">
    <property type="entry name" value="PROKAR_LIPOPROTEIN"/>
    <property type="match status" value="1"/>
</dbReference>
<dbReference type="Proteomes" id="UP001205357">
    <property type="component" value="Unassembled WGS sequence"/>
</dbReference>
<gene>
    <name evidence="1" type="ORF">MUU47_11770</name>
</gene>
<keyword evidence="2" id="KW-1185">Reference proteome</keyword>